<evidence type="ECO:0000313" key="3">
    <source>
        <dbReference type="Proteomes" id="UP000268857"/>
    </source>
</evidence>
<keyword evidence="3" id="KW-1185">Reference proteome</keyword>
<reference evidence="2 3" key="1">
    <citation type="journal article" date="2019" name="Genome Biol. Evol.">
        <title>Day and night: Metabolic profiles and evolutionary relationships of six axenic non-marine cyanobacteria.</title>
        <authorList>
            <person name="Will S.E."/>
            <person name="Henke P."/>
            <person name="Boedeker C."/>
            <person name="Huang S."/>
            <person name="Brinkmann H."/>
            <person name="Rohde M."/>
            <person name="Jarek M."/>
            <person name="Friedl T."/>
            <person name="Seufert S."/>
            <person name="Schumacher M."/>
            <person name="Overmann J."/>
            <person name="Neumann-Schaal M."/>
            <person name="Petersen J."/>
        </authorList>
    </citation>
    <scope>NUCLEOTIDE SEQUENCE [LARGE SCALE GENOMIC DNA]</scope>
    <source>
        <strain evidence="2 3">PCC 6912</strain>
    </source>
</reference>
<evidence type="ECO:0000313" key="2">
    <source>
        <dbReference type="EMBL" id="RUR77035.1"/>
    </source>
</evidence>
<dbReference type="Proteomes" id="UP000268857">
    <property type="component" value="Unassembled WGS sequence"/>
</dbReference>
<comment type="caution">
    <text evidence="2">The sequence shown here is derived from an EMBL/GenBank/DDBJ whole genome shotgun (WGS) entry which is preliminary data.</text>
</comment>
<dbReference type="AlphaFoldDB" id="A0A3S0XT47"/>
<dbReference type="OrthoDB" id="1493562at2"/>
<dbReference type="STRING" id="211165.GCA_000317285_01744"/>
<dbReference type="EMBL" id="RSCJ01000018">
    <property type="protein sequence ID" value="RUR77035.1"/>
    <property type="molecule type" value="Genomic_DNA"/>
</dbReference>
<dbReference type="RefSeq" id="WP_016879396.1">
    <property type="nucleotide sequence ID" value="NZ_AJLN01000058.1"/>
</dbReference>
<protein>
    <recommendedName>
        <fullName evidence="1">DUF6884 domain-containing protein</fullName>
    </recommendedName>
</protein>
<accession>A0A3S0XT47</accession>
<proteinExistence type="predicted"/>
<dbReference type="Pfam" id="PF21818">
    <property type="entry name" value="DUF6884"/>
    <property type="match status" value="1"/>
</dbReference>
<evidence type="ECO:0000259" key="1">
    <source>
        <dbReference type="Pfam" id="PF21818"/>
    </source>
</evidence>
<name>A0A3S0XT47_CHLFR</name>
<feature type="domain" description="DUF6884" evidence="1">
    <location>
        <begin position="6"/>
        <end position="132"/>
    </location>
</feature>
<dbReference type="InterPro" id="IPR049251">
    <property type="entry name" value="DUF6884"/>
</dbReference>
<gene>
    <name evidence="2" type="ORF">PCC6912_39940</name>
</gene>
<organism evidence="2 3">
    <name type="scientific">Chlorogloeopsis fritschii PCC 6912</name>
    <dbReference type="NCBI Taxonomy" id="211165"/>
    <lineage>
        <taxon>Bacteria</taxon>
        <taxon>Bacillati</taxon>
        <taxon>Cyanobacteriota</taxon>
        <taxon>Cyanophyceae</taxon>
        <taxon>Nostocales</taxon>
        <taxon>Chlorogloeopsidaceae</taxon>
        <taxon>Chlorogloeopsis</taxon>
    </lineage>
</organism>
<sequence length="136" mass="15743">MNKPDVCLISCCKTKLKHPARAIDLYTSDLFIKSRKFATQYGLPIYILSAKHHLVHADTLLVPYELTLNKMSTNEREEWYKYVAIQITKELVDKNLLVLAGDNYLGFSDRISNKIINPLNKLPIGKRLQWLKTHTK</sequence>